<organism evidence="1 2">
    <name type="scientific">Yinghuangia soli</name>
    <dbReference type="NCBI Taxonomy" id="2908204"/>
    <lineage>
        <taxon>Bacteria</taxon>
        <taxon>Bacillati</taxon>
        <taxon>Actinomycetota</taxon>
        <taxon>Actinomycetes</taxon>
        <taxon>Kitasatosporales</taxon>
        <taxon>Streptomycetaceae</taxon>
        <taxon>Yinghuangia</taxon>
    </lineage>
</organism>
<gene>
    <name evidence="1" type="ORF">LZ495_05740</name>
</gene>
<dbReference type="EMBL" id="JAKFHA010000002">
    <property type="protein sequence ID" value="MCF2526723.1"/>
    <property type="molecule type" value="Genomic_DNA"/>
</dbReference>
<evidence type="ECO:0000313" key="2">
    <source>
        <dbReference type="Proteomes" id="UP001165378"/>
    </source>
</evidence>
<name>A0AA41TXD5_9ACTN</name>
<reference evidence="1" key="1">
    <citation type="submission" date="2022-01" db="EMBL/GenBank/DDBJ databases">
        <title>Genome-Based Taxonomic Classification of the Phylum Actinobacteria.</title>
        <authorList>
            <person name="Gao Y."/>
        </authorList>
    </citation>
    <scope>NUCLEOTIDE SEQUENCE</scope>
    <source>
        <strain evidence="1">KLBMP 8922</strain>
    </source>
</reference>
<protein>
    <submittedName>
        <fullName evidence="1">Uncharacterized protein</fullName>
    </submittedName>
</protein>
<keyword evidence="2" id="KW-1185">Reference proteome</keyword>
<dbReference type="Proteomes" id="UP001165378">
    <property type="component" value="Unassembled WGS sequence"/>
</dbReference>
<dbReference type="RefSeq" id="WP_235050861.1">
    <property type="nucleotide sequence ID" value="NZ_JAKFHA010000002.1"/>
</dbReference>
<accession>A0AA41TXD5</accession>
<dbReference type="AlphaFoldDB" id="A0AA41TXD5"/>
<proteinExistence type="predicted"/>
<sequence>MGVFDGYETTLDSVVGMANQVLDTAQQGLEPALNAVGKVGASFMAEPNLTPGLAVRNALKQSLGKTP</sequence>
<comment type="caution">
    <text evidence="1">The sequence shown here is derived from an EMBL/GenBank/DDBJ whole genome shotgun (WGS) entry which is preliminary data.</text>
</comment>
<evidence type="ECO:0000313" key="1">
    <source>
        <dbReference type="EMBL" id="MCF2526723.1"/>
    </source>
</evidence>